<feature type="transmembrane region" description="Helical" evidence="2">
    <location>
        <begin position="132"/>
        <end position="153"/>
    </location>
</feature>
<evidence type="ECO:0000256" key="1">
    <source>
        <dbReference type="SAM" id="MobiDB-lite"/>
    </source>
</evidence>
<sequence length="155" mass="16605">MNSLHNDDTQTMRRIPSPQVVDPVKDPNRRLKFEAWERGAIVLATAVLAFGGAAGNMVVAIVGALGLLLTIVAMSYMPDRRARQAERNKHPEYEWAEDFGRGSAGIALGVAWALVLAIAGAVLFLFPGDYAMTGGVIAAVLSAVIMFVALLIVDR</sequence>
<feature type="region of interest" description="Disordered" evidence="1">
    <location>
        <begin position="1"/>
        <end position="23"/>
    </location>
</feature>
<feature type="compositionally biased region" description="Basic and acidic residues" evidence="1">
    <location>
        <begin position="1"/>
        <end position="11"/>
    </location>
</feature>
<keyword evidence="2" id="KW-0472">Membrane</keyword>
<organism evidence="3 4">
    <name type="scientific">Corynebacterium meitnerae</name>
    <dbReference type="NCBI Taxonomy" id="2913498"/>
    <lineage>
        <taxon>Bacteria</taxon>
        <taxon>Bacillati</taxon>
        <taxon>Actinomycetota</taxon>
        <taxon>Actinomycetes</taxon>
        <taxon>Mycobacteriales</taxon>
        <taxon>Corynebacteriaceae</taxon>
        <taxon>Corynebacterium</taxon>
    </lineage>
</organism>
<name>A0A9X3RIS7_9CORY</name>
<dbReference type="EMBL" id="JAKMUS010000005">
    <property type="protein sequence ID" value="MCZ9293734.1"/>
    <property type="molecule type" value="Genomic_DNA"/>
</dbReference>
<gene>
    <name evidence="3" type="ORF">L8U60_04455</name>
</gene>
<proteinExistence type="predicted"/>
<keyword evidence="2" id="KW-0812">Transmembrane</keyword>
<feature type="transmembrane region" description="Helical" evidence="2">
    <location>
        <begin position="35"/>
        <end position="53"/>
    </location>
</feature>
<evidence type="ECO:0000313" key="4">
    <source>
        <dbReference type="Proteomes" id="UP001146468"/>
    </source>
</evidence>
<protein>
    <submittedName>
        <fullName evidence="3">Uncharacterized protein</fullName>
    </submittedName>
</protein>
<evidence type="ECO:0000313" key="3">
    <source>
        <dbReference type="EMBL" id="MCZ9293734.1"/>
    </source>
</evidence>
<evidence type="ECO:0000256" key="2">
    <source>
        <dbReference type="SAM" id="Phobius"/>
    </source>
</evidence>
<keyword evidence="2" id="KW-1133">Transmembrane helix</keyword>
<dbReference type="AlphaFoldDB" id="A0A9X3RIS7"/>
<comment type="caution">
    <text evidence="3">The sequence shown here is derived from an EMBL/GenBank/DDBJ whole genome shotgun (WGS) entry which is preliminary data.</text>
</comment>
<reference evidence="3" key="1">
    <citation type="submission" date="2022-02" db="EMBL/GenBank/DDBJ databases">
        <title>Corynebacterium sp. from urogenital microbiome.</title>
        <authorList>
            <person name="Cappelli E.A."/>
            <person name="Ribeiro T.G."/>
            <person name="Peixe L."/>
        </authorList>
    </citation>
    <scope>NUCLEOTIDE SEQUENCE</scope>
    <source>
        <strain evidence="3">C8Ua_172</strain>
    </source>
</reference>
<keyword evidence="4" id="KW-1185">Reference proteome</keyword>
<dbReference type="RefSeq" id="WP_269965176.1">
    <property type="nucleotide sequence ID" value="NZ_JAKMUS010000005.1"/>
</dbReference>
<dbReference type="Proteomes" id="UP001146468">
    <property type="component" value="Unassembled WGS sequence"/>
</dbReference>
<feature type="transmembrane region" description="Helical" evidence="2">
    <location>
        <begin position="99"/>
        <end position="126"/>
    </location>
</feature>
<accession>A0A9X3RIS7</accession>